<evidence type="ECO:0000313" key="1">
    <source>
        <dbReference type="EMBL" id="KAI0039824.1"/>
    </source>
</evidence>
<accession>A0ACB8R6X9</accession>
<proteinExistence type="predicted"/>
<keyword evidence="2" id="KW-1185">Reference proteome</keyword>
<evidence type="ECO:0000313" key="2">
    <source>
        <dbReference type="Proteomes" id="UP000814033"/>
    </source>
</evidence>
<protein>
    <submittedName>
        <fullName evidence="1">Uncharacterized protein</fullName>
    </submittedName>
</protein>
<comment type="caution">
    <text evidence="1">The sequence shown here is derived from an EMBL/GenBank/DDBJ whole genome shotgun (WGS) entry which is preliminary data.</text>
</comment>
<sequence length="123" mass="14027">MLGLRDKATTLMNDGPIAGSTDMLARVPDSGASSLVFHWNLFERFHVAWKKFSKSFGKIGVMLRDGEGIWRLILDADKCVFAALLRADEDHFIEGRSIKQLKKMLCRIHKDKCTLQRLSMTSW</sequence>
<dbReference type="EMBL" id="MU276259">
    <property type="protein sequence ID" value="KAI0039824.1"/>
    <property type="molecule type" value="Genomic_DNA"/>
</dbReference>
<reference evidence="1" key="1">
    <citation type="submission" date="2021-02" db="EMBL/GenBank/DDBJ databases">
        <authorList>
            <consortium name="DOE Joint Genome Institute"/>
            <person name="Ahrendt S."/>
            <person name="Looney B.P."/>
            <person name="Miyauchi S."/>
            <person name="Morin E."/>
            <person name="Drula E."/>
            <person name="Courty P.E."/>
            <person name="Chicoki N."/>
            <person name="Fauchery L."/>
            <person name="Kohler A."/>
            <person name="Kuo A."/>
            <person name="Labutti K."/>
            <person name="Pangilinan J."/>
            <person name="Lipzen A."/>
            <person name="Riley R."/>
            <person name="Andreopoulos W."/>
            <person name="He G."/>
            <person name="Johnson J."/>
            <person name="Barry K.W."/>
            <person name="Grigoriev I.V."/>
            <person name="Nagy L."/>
            <person name="Hibbett D."/>
            <person name="Henrissat B."/>
            <person name="Matheny P.B."/>
            <person name="Labbe J."/>
            <person name="Martin F."/>
        </authorList>
    </citation>
    <scope>NUCLEOTIDE SEQUENCE</scope>
    <source>
        <strain evidence="1">FP105234-sp</strain>
    </source>
</reference>
<organism evidence="1 2">
    <name type="scientific">Auriscalpium vulgare</name>
    <dbReference type="NCBI Taxonomy" id="40419"/>
    <lineage>
        <taxon>Eukaryota</taxon>
        <taxon>Fungi</taxon>
        <taxon>Dikarya</taxon>
        <taxon>Basidiomycota</taxon>
        <taxon>Agaricomycotina</taxon>
        <taxon>Agaricomycetes</taxon>
        <taxon>Russulales</taxon>
        <taxon>Auriscalpiaceae</taxon>
        <taxon>Auriscalpium</taxon>
    </lineage>
</organism>
<gene>
    <name evidence="1" type="ORF">FA95DRAFT_1566915</name>
</gene>
<reference evidence="1" key="2">
    <citation type="journal article" date="2022" name="New Phytol.">
        <title>Evolutionary transition to the ectomycorrhizal habit in the genomes of a hyperdiverse lineage of mushroom-forming fungi.</title>
        <authorList>
            <person name="Looney B."/>
            <person name="Miyauchi S."/>
            <person name="Morin E."/>
            <person name="Drula E."/>
            <person name="Courty P.E."/>
            <person name="Kohler A."/>
            <person name="Kuo A."/>
            <person name="LaButti K."/>
            <person name="Pangilinan J."/>
            <person name="Lipzen A."/>
            <person name="Riley R."/>
            <person name="Andreopoulos W."/>
            <person name="He G."/>
            <person name="Johnson J."/>
            <person name="Nolan M."/>
            <person name="Tritt A."/>
            <person name="Barry K.W."/>
            <person name="Grigoriev I.V."/>
            <person name="Nagy L.G."/>
            <person name="Hibbett D."/>
            <person name="Henrissat B."/>
            <person name="Matheny P.B."/>
            <person name="Labbe J."/>
            <person name="Martin F.M."/>
        </authorList>
    </citation>
    <scope>NUCLEOTIDE SEQUENCE</scope>
    <source>
        <strain evidence="1">FP105234-sp</strain>
    </source>
</reference>
<name>A0ACB8R6X9_9AGAM</name>
<dbReference type="Proteomes" id="UP000814033">
    <property type="component" value="Unassembled WGS sequence"/>
</dbReference>